<dbReference type="KEGG" id="pbro:HOP40_03470"/>
<dbReference type="Proteomes" id="UP000505377">
    <property type="component" value="Chromosome"/>
</dbReference>
<evidence type="ECO:0000313" key="1">
    <source>
        <dbReference type="EMBL" id="QJY50351.1"/>
    </source>
</evidence>
<sequence length="141" mass="15260">MRHALDGLADADAARRPTASALCLGGIVRHVAYAEEMWIDFVVSGEKVDDLDRYAESFRVGPGDTVAGLLEHYAATARRTDEVVAALPSLDVSHPLPDAPWYPDDSFTARQVLLHLIAETSRHAGHADILRETLDGRTSAG</sequence>
<reference evidence="1 2" key="1">
    <citation type="submission" date="2020-05" db="EMBL/GenBank/DDBJ databases">
        <authorList>
            <person name="Mo P."/>
        </authorList>
    </citation>
    <scope>NUCLEOTIDE SEQUENCE [LARGE SCALE GENOMIC DNA]</scope>
    <source>
        <strain evidence="1 2">Gen01</strain>
    </source>
</reference>
<dbReference type="AlphaFoldDB" id="A0A6M6JW25"/>
<dbReference type="InterPro" id="IPR007061">
    <property type="entry name" value="MST-like"/>
</dbReference>
<evidence type="ECO:0000313" key="2">
    <source>
        <dbReference type="Proteomes" id="UP000505377"/>
    </source>
</evidence>
<keyword evidence="2" id="KW-1185">Reference proteome</keyword>
<protein>
    <submittedName>
        <fullName evidence="1">DinB family protein</fullName>
    </submittedName>
</protein>
<dbReference type="EMBL" id="CP053564">
    <property type="protein sequence ID" value="QJY50351.1"/>
    <property type="molecule type" value="Genomic_DNA"/>
</dbReference>
<dbReference type="SUPFAM" id="SSF109854">
    <property type="entry name" value="DinB/YfiT-like putative metalloenzymes"/>
    <property type="match status" value="1"/>
</dbReference>
<dbReference type="Pfam" id="PF04978">
    <property type="entry name" value="MST"/>
    <property type="match status" value="1"/>
</dbReference>
<dbReference type="Gene3D" id="1.20.120.450">
    <property type="entry name" value="dinb family like domain"/>
    <property type="match status" value="1"/>
</dbReference>
<organism evidence="1 2">
    <name type="scientific">Pseudonocardia broussonetiae</name>
    <dbReference type="NCBI Taxonomy" id="2736640"/>
    <lineage>
        <taxon>Bacteria</taxon>
        <taxon>Bacillati</taxon>
        <taxon>Actinomycetota</taxon>
        <taxon>Actinomycetes</taxon>
        <taxon>Pseudonocardiales</taxon>
        <taxon>Pseudonocardiaceae</taxon>
        <taxon>Pseudonocardia</taxon>
    </lineage>
</organism>
<name>A0A6M6JW25_9PSEU</name>
<accession>A0A6M6JW25</accession>
<gene>
    <name evidence="1" type="ORF">HOP40_03470</name>
</gene>
<proteinExistence type="predicted"/>
<dbReference type="InterPro" id="IPR034660">
    <property type="entry name" value="DinB/YfiT-like"/>
</dbReference>